<dbReference type="NCBIfam" id="TIGR03700">
    <property type="entry name" value="mena_SCO4494"/>
    <property type="match status" value="1"/>
</dbReference>
<comment type="cofactor">
    <cofactor evidence="6 7">
        <name>[4Fe-4S] cluster</name>
        <dbReference type="ChEBI" id="CHEBI:49883"/>
    </cofactor>
    <text evidence="6 7">Binds 1 [4Fe-4S] cluster. The cluster is coordinated with 3 cysteines and an exchangeable S-adenosyl-L-methionine.</text>
</comment>
<keyword evidence="4 6" id="KW-0408">Iron</keyword>
<evidence type="ECO:0000256" key="4">
    <source>
        <dbReference type="ARBA" id="ARBA00023004"/>
    </source>
</evidence>
<keyword evidence="11" id="KW-1185">Reference proteome</keyword>
<feature type="binding site" evidence="6 7">
    <location>
        <position position="65"/>
    </location>
    <ligand>
        <name>[4Fe-4S] cluster</name>
        <dbReference type="ChEBI" id="CHEBI:49883"/>
        <note>4Fe-4S-S-AdoMet</note>
    </ligand>
</feature>
<dbReference type="InterPro" id="IPR058240">
    <property type="entry name" value="rSAM_sf"/>
</dbReference>
<dbReference type="GO" id="GO:0102573">
    <property type="term" value="F:aminodeoxyfutalosine synthase activity"/>
    <property type="evidence" value="ECO:0007669"/>
    <property type="project" value="UniProtKB-EC"/>
</dbReference>
<feature type="domain" description="Radical SAM core" evidence="9">
    <location>
        <begin position="51"/>
        <end position="286"/>
    </location>
</feature>
<evidence type="ECO:0000256" key="6">
    <source>
        <dbReference type="HAMAP-Rule" id="MF_00993"/>
    </source>
</evidence>
<reference evidence="10 11" key="1">
    <citation type="submission" date="2016-10" db="EMBL/GenBank/DDBJ databases">
        <authorList>
            <person name="de Groot N.N."/>
        </authorList>
    </citation>
    <scope>NUCLEOTIDE SEQUENCE [LARGE SCALE GENOMIC DNA]</scope>
    <source>
        <strain evidence="10 11">DSM 1736</strain>
    </source>
</reference>
<dbReference type="EC" id="2.5.1.120" evidence="6"/>
<dbReference type="InterPro" id="IPR006638">
    <property type="entry name" value="Elp3/MiaA/NifB-like_rSAM"/>
</dbReference>
<dbReference type="SMART" id="SM00729">
    <property type="entry name" value="Elp3"/>
    <property type="match status" value="1"/>
</dbReference>
<feature type="binding site" evidence="6 7">
    <location>
        <position position="69"/>
    </location>
    <ligand>
        <name>[4Fe-4S] cluster</name>
        <dbReference type="ChEBI" id="CHEBI:49883"/>
        <note>4Fe-4S-S-AdoMet</note>
    </ligand>
</feature>
<dbReference type="NCBIfam" id="TIGR00423">
    <property type="entry name" value="CofH family radical SAM protein"/>
    <property type="match status" value="1"/>
</dbReference>
<evidence type="ECO:0000256" key="5">
    <source>
        <dbReference type="ARBA" id="ARBA00023014"/>
    </source>
</evidence>
<dbReference type="SFLD" id="SFLDF00342">
    <property type="entry name" value="cyclic_dehypoxanthine_futalosi"/>
    <property type="match status" value="1"/>
</dbReference>
<dbReference type="PROSITE" id="PS51918">
    <property type="entry name" value="RADICAL_SAM"/>
    <property type="match status" value="1"/>
</dbReference>
<evidence type="ECO:0000313" key="10">
    <source>
        <dbReference type="EMBL" id="SDL93927.1"/>
    </source>
</evidence>
<dbReference type="UniPathway" id="UPA00079"/>
<accession>A0A1G9P6S1</accession>
<comment type="function">
    <text evidence="6">Radical SAM enzyme that catalyzes the addition of the adenosyl radical to the double bond of 3-[(1-carboxyvinyl)oxy]benzoate, leading to aminodeoxyfutalosine (AFL), a key intermediate in the formation of menaquinone (MK, vitamin K2) from chorismate.</text>
</comment>
<dbReference type="Pfam" id="PF19288">
    <property type="entry name" value="CofH_C"/>
    <property type="match status" value="1"/>
</dbReference>
<dbReference type="PANTHER" id="PTHR43076">
    <property type="entry name" value="FO SYNTHASE (COFH)"/>
    <property type="match status" value="1"/>
</dbReference>
<dbReference type="InterPro" id="IPR013785">
    <property type="entry name" value="Aldolase_TIM"/>
</dbReference>
<keyword evidence="5 6" id="KW-0411">Iron-sulfur</keyword>
<dbReference type="STRING" id="146817.SAMN04488502_1011231"/>
<dbReference type="CDD" id="cd01335">
    <property type="entry name" value="Radical_SAM"/>
    <property type="match status" value="1"/>
</dbReference>
<dbReference type="InterPro" id="IPR045567">
    <property type="entry name" value="CofH/MnqC-like_C"/>
</dbReference>
<dbReference type="InterPro" id="IPR007197">
    <property type="entry name" value="rSAM"/>
</dbReference>
<dbReference type="SFLD" id="SFLDF00343">
    <property type="entry name" value="aminofutalosine_synthase_(mqnE"/>
    <property type="match status" value="1"/>
</dbReference>
<dbReference type="Pfam" id="PF04055">
    <property type="entry name" value="Radical_SAM"/>
    <property type="match status" value="1"/>
</dbReference>
<evidence type="ECO:0000256" key="8">
    <source>
        <dbReference type="PIRSR" id="PIRSR004762-2"/>
    </source>
</evidence>
<dbReference type="SUPFAM" id="SSF102114">
    <property type="entry name" value="Radical SAM enzymes"/>
    <property type="match status" value="1"/>
</dbReference>
<gene>
    <name evidence="6" type="primary">mqnE</name>
    <name evidence="10" type="ORF">SAMN04488502_1011231</name>
</gene>
<dbReference type="PIRSF" id="PIRSF004762">
    <property type="entry name" value="CHP00423"/>
    <property type="match status" value="1"/>
</dbReference>
<comment type="similarity">
    <text evidence="6">Belongs to the radical SAM superfamily. MqnE family.</text>
</comment>
<evidence type="ECO:0000256" key="2">
    <source>
        <dbReference type="ARBA" id="ARBA00022691"/>
    </source>
</evidence>
<keyword evidence="1 6" id="KW-0004">4Fe-4S</keyword>
<dbReference type="SFLD" id="SFLDG01064">
    <property type="entry name" value="F420__menaquinone_cofactor_bio"/>
    <property type="match status" value="2"/>
</dbReference>
<dbReference type="GO" id="GO:0051539">
    <property type="term" value="F:4 iron, 4 sulfur cluster binding"/>
    <property type="evidence" value="ECO:0007669"/>
    <property type="project" value="UniProtKB-KW"/>
</dbReference>
<evidence type="ECO:0000256" key="7">
    <source>
        <dbReference type="PIRSR" id="PIRSR004762-1"/>
    </source>
</evidence>
<evidence type="ECO:0000259" key="9">
    <source>
        <dbReference type="PROSITE" id="PS51918"/>
    </source>
</evidence>
<dbReference type="InterPro" id="IPR020050">
    <property type="entry name" value="FO_synthase_su2"/>
</dbReference>
<comment type="pathway">
    <text evidence="6">Quinol/quinone metabolism; menaquinone biosynthesis.</text>
</comment>
<proteinExistence type="inferred from homology"/>
<dbReference type="Proteomes" id="UP000214880">
    <property type="component" value="Unassembled WGS sequence"/>
</dbReference>
<protein>
    <recommendedName>
        <fullName evidence="6">Aminodeoxyfutalosine synthase</fullName>
        <shortName evidence="6">AFL synthase</shortName>
        <shortName evidence="6">Aminofutalosine synthase</shortName>
        <ecNumber evidence="6">2.5.1.120</ecNumber>
    </recommendedName>
    <alternativeName>
        <fullName evidence="6">Menaquinone biosynthetic enzyme MqnE</fullName>
    </alternativeName>
</protein>
<dbReference type="GO" id="GO:0044689">
    <property type="term" value="F:7,8-didemethyl-8-hydroxy-5-deazariboflavin synthase activity"/>
    <property type="evidence" value="ECO:0007669"/>
    <property type="project" value="TreeGrafter"/>
</dbReference>
<dbReference type="GO" id="GO:0005506">
    <property type="term" value="F:iron ion binding"/>
    <property type="evidence" value="ECO:0007669"/>
    <property type="project" value="UniProtKB-UniRule"/>
</dbReference>
<sequence>MMSILAAAAKKAQAGERIDLAEALALYYDNNLLQLAQWARAAKERKSGQDIYFNVNRHINLTNICVSGCPLCAFGCQPDQQQAYVLEQADVAGIVQEIAQTTPDLTEIHMVSALHPDKPFDYYLSIVKTVKACLPKVHVKAFTPVEIVHFANISGLSVERVLAELKDAGLDSLPGGGAEILDDEVRRVICPDKATTRQWIEVITTAHRLGIPTNATMLYGHVETIEQRLRHLLTLRDIQDETGGFQAFVAFPFHPANTGLAGLNRVTVWEDLKMIALARLILDNFDHIKAFWMMLTLPVAQLSLAFGVDDLDGTVVEEKIIHAAGAKTGKGITKANIISLVEETGYTPVERDTFYRPLPRQAEY</sequence>
<keyword evidence="6" id="KW-0474">Menaquinone biosynthesis</keyword>
<dbReference type="HAMAP" id="MF_00993">
    <property type="entry name" value="MqnE"/>
    <property type="match status" value="1"/>
</dbReference>
<dbReference type="PANTHER" id="PTHR43076:SF7">
    <property type="entry name" value="AMINODEOXYFUTALOSINE SYNTHASE"/>
    <property type="match status" value="1"/>
</dbReference>
<name>A0A1G9P6S1_9FIRM</name>
<evidence type="ECO:0000313" key="11">
    <source>
        <dbReference type="Proteomes" id="UP000214880"/>
    </source>
</evidence>
<dbReference type="SFLD" id="SFLDG01389">
    <property type="entry name" value="menaquinone_synthsis_involved"/>
    <property type="match status" value="2"/>
</dbReference>
<dbReference type="InterPro" id="IPR034405">
    <property type="entry name" value="F420"/>
</dbReference>
<dbReference type="Gene3D" id="3.20.20.70">
    <property type="entry name" value="Aldolase class I"/>
    <property type="match status" value="1"/>
</dbReference>
<keyword evidence="3 6" id="KW-0479">Metal-binding</keyword>
<feature type="binding site" evidence="6 7">
    <location>
        <position position="72"/>
    </location>
    <ligand>
        <name>[4Fe-4S] cluster</name>
        <dbReference type="ChEBI" id="CHEBI:49883"/>
        <note>4Fe-4S-S-AdoMet</note>
    </ligand>
</feature>
<dbReference type="AlphaFoldDB" id="A0A1G9P6S1"/>
<dbReference type="SFLD" id="SFLDS00029">
    <property type="entry name" value="Radical_SAM"/>
    <property type="match status" value="2"/>
</dbReference>
<comment type="catalytic activity">
    <reaction evidence="6">
        <text>3-[(1-carboxyvinyl)-oxy]benzoate + S-adenosyl-L-methionine + H2O = 6-amino-6-deoxyfutalosine + hydrogencarbonate + L-methionine + H(+)</text>
        <dbReference type="Rhea" id="RHEA:33075"/>
        <dbReference type="ChEBI" id="CHEBI:15377"/>
        <dbReference type="ChEBI" id="CHEBI:15378"/>
        <dbReference type="ChEBI" id="CHEBI:17544"/>
        <dbReference type="ChEBI" id="CHEBI:57844"/>
        <dbReference type="ChEBI" id="CHEBI:59789"/>
        <dbReference type="ChEBI" id="CHEBI:64286"/>
        <dbReference type="ChEBI" id="CHEBI:76981"/>
        <dbReference type="EC" id="2.5.1.120"/>
    </reaction>
</comment>
<keyword evidence="2 6" id="KW-0949">S-adenosyl-L-methionine</keyword>
<keyword evidence="6" id="KW-0808">Transferase</keyword>
<evidence type="ECO:0000256" key="1">
    <source>
        <dbReference type="ARBA" id="ARBA00022485"/>
    </source>
</evidence>
<dbReference type="GO" id="GO:0009234">
    <property type="term" value="P:menaquinone biosynthetic process"/>
    <property type="evidence" value="ECO:0007669"/>
    <property type="project" value="UniProtKB-UniRule"/>
</dbReference>
<evidence type="ECO:0000256" key="3">
    <source>
        <dbReference type="ARBA" id="ARBA00022723"/>
    </source>
</evidence>
<feature type="binding site" evidence="8">
    <location>
        <position position="179"/>
    </location>
    <ligand>
        <name>S-adenosyl-L-methionine</name>
        <dbReference type="ChEBI" id="CHEBI:59789"/>
    </ligand>
</feature>
<dbReference type="InterPro" id="IPR022432">
    <property type="entry name" value="MqnE"/>
</dbReference>
<organism evidence="10 11">
    <name type="scientific">Dendrosporobacter quercicolus</name>
    <dbReference type="NCBI Taxonomy" id="146817"/>
    <lineage>
        <taxon>Bacteria</taxon>
        <taxon>Bacillati</taxon>
        <taxon>Bacillota</taxon>
        <taxon>Negativicutes</taxon>
        <taxon>Selenomonadales</taxon>
        <taxon>Sporomusaceae</taxon>
        <taxon>Dendrosporobacter</taxon>
    </lineage>
</organism>
<dbReference type="EMBL" id="FNHB01000001">
    <property type="protein sequence ID" value="SDL93927.1"/>
    <property type="molecule type" value="Genomic_DNA"/>
</dbReference>